<dbReference type="InterPro" id="IPR002156">
    <property type="entry name" value="RNaseH_domain"/>
</dbReference>
<dbReference type="PROSITE" id="PS50879">
    <property type="entry name" value="RNASE_H_1"/>
    <property type="match status" value="1"/>
</dbReference>
<organism evidence="4">
    <name type="scientific">Ixodes ricinus</name>
    <name type="common">Common tick</name>
    <name type="synonym">Acarus ricinus</name>
    <dbReference type="NCBI Taxonomy" id="34613"/>
    <lineage>
        <taxon>Eukaryota</taxon>
        <taxon>Metazoa</taxon>
        <taxon>Ecdysozoa</taxon>
        <taxon>Arthropoda</taxon>
        <taxon>Chelicerata</taxon>
        <taxon>Arachnida</taxon>
        <taxon>Acari</taxon>
        <taxon>Parasitiformes</taxon>
        <taxon>Ixodida</taxon>
        <taxon>Ixodoidea</taxon>
        <taxon>Ixodidae</taxon>
        <taxon>Ixodinae</taxon>
        <taxon>Ixodes</taxon>
    </lineage>
</organism>
<feature type="domain" description="Reverse transcriptase" evidence="2">
    <location>
        <begin position="1"/>
        <end position="149"/>
    </location>
</feature>
<dbReference type="Pfam" id="PF00078">
    <property type="entry name" value="RVT_1"/>
    <property type="match status" value="1"/>
</dbReference>
<feature type="compositionally biased region" description="Low complexity" evidence="1">
    <location>
        <begin position="466"/>
        <end position="478"/>
    </location>
</feature>
<evidence type="ECO:0000313" key="4">
    <source>
        <dbReference type="EMBL" id="JAR89646.1"/>
    </source>
</evidence>
<reference evidence="4" key="1">
    <citation type="journal article" date="2018" name="PLoS Negl. Trop. Dis.">
        <title>Sialome diversity of ticks revealed by RNAseq of single tick salivary glands.</title>
        <authorList>
            <person name="Perner J."/>
            <person name="Kropackova S."/>
            <person name="Kopacek P."/>
            <person name="Ribeiro J.M."/>
        </authorList>
    </citation>
    <scope>NUCLEOTIDE SEQUENCE</scope>
    <source>
        <strain evidence="4">Siblings of single egg batch collected in Ceske Budejovice</strain>
        <tissue evidence="4">Salivary glands</tissue>
    </source>
</reference>
<dbReference type="EMBL" id="GEGO01005758">
    <property type="protein sequence ID" value="JAR89646.1"/>
    <property type="molecule type" value="Transcribed_RNA"/>
</dbReference>
<protein>
    <submittedName>
        <fullName evidence="4">Putative tick transposon</fullName>
    </submittedName>
</protein>
<dbReference type="AlphaFoldDB" id="A0A147BFT3"/>
<feature type="region of interest" description="Disordered" evidence="1">
    <location>
        <begin position="458"/>
        <end position="500"/>
    </location>
</feature>
<evidence type="ECO:0000259" key="2">
    <source>
        <dbReference type="PROSITE" id="PS50878"/>
    </source>
</evidence>
<proteinExistence type="predicted"/>
<dbReference type="GO" id="GO:0071897">
    <property type="term" value="P:DNA biosynthetic process"/>
    <property type="evidence" value="ECO:0007669"/>
    <property type="project" value="UniProtKB-ARBA"/>
</dbReference>
<dbReference type="Gene3D" id="3.30.420.10">
    <property type="entry name" value="Ribonuclease H-like superfamily/Ribonuclease H"/>
    <property type="match status" value="1"/>
</dbReference>
<dbReference type="CDD" id="cd09276">
    <property type="entry name" value="Rnase_HI_RT_non_LTR"/>
    <property type="match status" value="1"/>
</dbReference>
<dbReference type="GO" id="GO:0004523">
    <property type="term" value="F:RNA-DNA hybrid ribonuclease activity"/>
    <property type="evidence" value="ECO:0007669"/>
    <property type="project" value="InterPro"/>
</dbReference>
<evidence type="ECO:0000259" key="3">
    <source>
        <dbReference type="PROSITE" id="PS50879"/>
    </source>
</evidence>
<dbReference type="GO" id="GO:0042575">
    <property type="term" value="C:DNA polymerase complex"/>
    <property type="evidence" value="ECO:0007669"/>
    <property type="project" value="UniProtKB-ARBA"/>
</dbReference>
<dbReference type="PANTHER" id="PTHR33332">
    <property type="entry name" value="REVERSE TRANSCRIPTASE DOMAIN-CONTAINING PROTEIN"/>
    <property type="match status" value="1"/>
</dbReference>
<feature type="non-terminal residue" evidence="4">
    <location>
        <position position="1"/>
    </location>
</feature>
<dbReference type="InterPro" id="IPR036397">
    <property type="entry name" value="RNaseH_sf"/>
</dbReference>
<feature type="compositionally biased region" description="Acidic residues" evidence="1">
    <location>
        <begin position="488"/>
        <end position="499"/>
    </location>
</feature>
<feature type="domain" description="RNase H type-1" evidence="3">
    <location>
        <begin position="342"/>
        <end position="473"/>
    </location>
</feature>
<dbReference type="SUPFAM" id="SSF56672">
    <property type="entry name" value="DNA/RNA polymerases"/>
    <property type="match status" value="1"/>
</dbReference>
<accession>A0A147BFT3</accession>
<dbReference type="Pfam" id="PF00075">
    <property type="entry name" value="RNase_H"/>
    <property type="match status" value="1"/>
</dbReference>
<dbReference type="GO" id="GO:0003676">
    <property type="term" value="F:nucleic acid binding"/>
    <property type="evidence" value="ECO:0007669"/>
    <property type="project" value="InterPro"/>
</dbReference>
<evidence type="ECO:0000256" key="1">
    <source>
        <dbReference type="SAM" id="MobiDB-lite"/>
    </source>
</evidence>
<name>A0A147BFT3_IXORI</name>
<sequence length="634" mass="71901">VEEGAKRCGLRGRALKFIKDFLANRRFRVKIGNTMGPETLNNRGVPQGAVISPTLFNMVLADLPTRLRRIENLGFTIYADDVTLWTKGGSLGDQEFTMQQGIDEVAKYLEEVGMEPSPEKTQYMVVARPKDYRKGIAQQAQLRLMGKEIERRTSIKILGVTFEETAGSTKWLPELKKAWDQALKLIRRTTSKSWGADEKAIRTMAEALLTSRALYCCNWMNLTKAQWKQLERLNNQTMRVVTGLPRYTPLDELRKYAGMNKIEEKAESQQIAHFQRLERTKHGRRLLEILGYSTEGRPPIEEASPPWQDIGITDHKPAFKGQGTKQRNFAAKKHLQWLAENTQCKEIRYTDAAKHDGAAAAAFVDLARDKTWSETLPTQTSVKEAELRAILAAARDIRERIDPGNRAWIFTDSQTALKACRSCRTRSRTVKKIKNIAEELRKLDSNITIEWLPGHNNIPGNERAHQAAAEAASSTSSAPGLTSRVETTDEMSIDPDEMAEQAKEGRKLYLKGLLLTEEDPIPPGYTRWETVRLRRIRTGTALTPAKKASFGLKDHEDPTCKTCTEGTMATTKHVLWDCKGLEDFRVEAWDSLPSEKRPTKLEDWTHPKGQPQHRKEILDSLISYIRDSGVHHFI</sequence>
<dbReference type="InterPro" id="IPR012337">
    <property type="entry name" value="RNaseH-like_sf"/>
</dbReference>
<dbReference type="PROSITE" id="PS50878">
    <property type="entry name" value="RT_POL"/>
    <property type="match status" value="1"/>
</dbReference>
<dbReference type="InterPro" id="IPR000477">
    <property type="entry name" value="RT_dom"/>
</dbReference>
<dbReference type="InterPro" id="IPR043502">
    <property type="entry name" value="DNA/RNA_pol_sf"/>
</dbReference>
<dbReference type="SUPFAM" id="SSF53098">
    <property type="entry name" value="Ribonuclease H-like"/>
    <property type="match status" value="1"/>
</dbReference>